<protein>
    <submittedName>
        <fullName evidence="3">Dipeptidyl-peptidase-3</fullName>
    </submittedName>
</protein>
<dbReference type="InterPro" id="IPR039461">
    <property type="entry name" value="Peptidase_M49"/>
</dbReference>
<evidence type="ECO:0000256" key="1">
    <source>
        <dbReference type="ARBA" id="ARBA00022723"/>
    </source>
</evidence>
<reference evidence="3 4" key="1">
    <citation type="submission" date="2016-09" db="EMBL/GenBank/DDBJ databases">
        <authorList>
            <person name="Capua I."/>
            <person name="De Benedictis P."/>
            <person name="Joannis T."/>
            <person name="Lombin L.H."/>
            <person name="Cattoli G."/>
        </authorList>
    </citation>
    <scope>NUCLEOTIDE SEQUENCE [LARGE SCALE GENOMIC DNA]</scope>
    <source>
        <strain evidence="3 4">A7P-90m</strain>
    </source>
</reference>
<dbReference type="AlphaFoldDB" id="A0A1G6T9F3"/>
<dbReference type="Gene3D" id="3.30.540.30">
    <property type="match status" value="2"/>
</dbReference>
<dbReference type="GO" id="GO:0016787">
    <property type="term" value="F:hydrolase activity"/>
    <property type="evidence" value="ECO:0007669"/>
    <property type="project" value="UniProtKB-KW"/>
</dbReference>
<evidence type="ECO:0000313" key="4">
    <source>
        <dbReference type="Proteomes" id="UP000199452"/>
    </source>
</evidence>
<accession>A0A1G6T9F3</accession>
<sequence>NQILLPFLIPLRSMRKGRRINSINNVVKLYNYYNSGDLRKFDAYNLAWVSDMQSQVDFTNGFIENYGDPLGYKASWEAIVNFKNIEATKRTQIISDNAQWFEDNSPVDPKYKKATVKGVSAKVITVACLGGDCYPATPIGINLPNADWIRKDFGSKSVTIENITHAYDMAALGDGFSAEFAYSEEEIELAKTYGSLAGNLHTDLHECLGHGSGQLAPGTKGDELKNYGSALEESRADLFALYYIGDPKMVELGILPSFDAAKAEYNSFIRNGIMTQLTRIEPGKNIEQAHMRDRSLIAHWCYEHGKAENVIEKVVRDGKTYFIINDYQKLRALFGQMLKEMQRIKSEGDYEAGKKLIETYAVPVDRTLHAEVLERYKKLNLAPYSGFLNPVLVPVEKNGEIIDVKIEYPTDYAGQMMEYGKTFSFIPTFN</sequence>
<organism evidence="3 4">
    <name type="scientific">Williamwhitmania taraxaci</name>
    <dbReference type="NCBI Taxonomy" id="1640674"/>
    <lineage>
        <taxon>Bacteria</taxon>
        <taxon>Pseudomonadati</taxon>
        <taxon>Bacteroidota</taxon>
        <taxon>Bacteroidia</taxon>
        <taxon>Bacteroidales</taxon>
        <taxon>Williamwhitmaniaceae</taxon>
        <taxon>Williamwhitmania</taxon>
    </lineage>
</organism>
<evidence type="ECO:0000256" key="2">
    <source>
        <dbReference type="ARBA" id="ARBA00022801"/>
    </source>
</evidence>
<dbReference type="Pfam" id="PF03571">
    <property type="entry name" value="Peptidase_M49"/>
    <property type="match status" value="2"/>
</dbReference>
<keyword evidence="4" id="KW-1185">Reference proteome</keyword>
<dbReference type="PANTHER" id="PTHR23422">
    <property type="entry name" value="DIPEPTIDYL PEPTIDASE III-RELATED"/>
    <property type="match status" value="1"/>
</dbReference>
<feature type="non-terminal residue" evidence="3">
    <location>
        <position position="1"/>
    </location>
</feature>
<dbReference type="GO" id="GO:0046872">
    <property type="term" value="F:metal ion binding"/>
    <property type="evidence" value="ECO:0007669"/>
    <property type="project" value="UniProtKB-KW"/>
</dbReference>
<dbReference type="PANTHER" id="PTHR23422:SF11">
    <property type="entry name" value="DIPEPTIDYL PEPTIDASE 3"/>
    <property type="match status" value="1"/>
</dbReference>
<dbReference type="EMBL" id="FMYP01000116">
    <property type="protein sequence ID" value="SDD25762.1"/>
    <property type="molecule type" value="Genomic_DNA"/>
</dbReference>
<dbReference type="STRING" id="1640674.SAMN05216323_11166"/>
<proteinExistence type="predicted"/>
<dbReference type="Proteomes" id="UP000199452">
    <property type="component" value="Unassembled WGS sequence"/>
</dbReference>
<keyword evidence="1" id="KW-0479">Metal-binding</keyword>
<evidence type="ECO:0000313" key="3">
    <source>
        <dbReference type="EMBL" id="SDD25762.1"/>
    </source>
</evidence>
<name>A0A1G6T9F3_9BACT</name>
<gene>
    <name evidence="3" type="ORF">SAMN05216323_11166</name>
</gene>
<keyword evidence="2" id="KW-0378">Hydrolase</keyword>